<organism evidence="2 4">
    <name type="scientific">Enterococcus malodoratus ATCC 43197</name>
    <dbReference type="NCBI Taxonomy" id="1158601"/>
    <lineage>
        <taxon>Bacteria</taxon>
        <taxon>Bacillati</taxon>
        <taxon>Bacillota</taxon>
        <taxon>Bacilli</taxon>
        <taxon>Lactobacillales</taxon>
        <taxon>Enterococcaceae</taxon>
        <taxon>Enterococcus</taxon>
    </lineage>
</organism>
<proteinExistence type="predicted"/>
<keyword evidence="1" id="KW-0472">Membrane</keyword>
<evidence type="ECO:0000313" key="3">
    <source>
        <dbReference type="EMBL" id="EOT67253.1"/>
    </source>
</evidence>
<accession>R2QPD1</accession>
<evidence type="ECO:0000313" key="2">
    <source>
        <dbReference type="EMBL" id="EOH73495.1"/>
    </source>
</evidence>
<comment type="caution">
    <text evidence="2">The sequence shown here is derived from an EMBL/GenBank/DDBJ whole genome shotgun (WGS) entry which is preliminary data.</text>
</comment>
<keyword evidence="1" id="KW-0812">Transmembrane</keyword>
<dbReference type="EMBL" id="ASWA01000003">
    <property type="protein sequence ID" value="EOT67253.1"/>
    <property type="molecule type" value="Genomic_DNA"/>
</dbReference>
<dbReference type="Proteomes" id="UP000013783">
    <property type="component" value="Unassembled WGS sequence"/>
</dbReference>
<keyword evidence="5" id="KW-1185">Reference proteome</keyword>
<evidence type="ECO:0000313" key="4">
    <source>
        <dbReference type="Proteomes" id="UP000013783"/>
    </source>
</evidence>
<dbReference type="Proteomes" id="UP000014148">
    <property type="component" value="Unassembled WGS sequence"/>
</dbReference>
<gene>
    <name evidence="3" type="ORF">I585_02774</name>
    <name evidence="2" type="ORF">UAI_03592</name>
</gene>
<keyword evidence="1" id="KW-1133">Transmembrane helix</keyword>
<protein>
    <submittedName>
        <fullName evidence="2">Uncharacterized protein</fullName>
    </submittedName>
</protein>
<dbReference type="AlphaFoldDB" id="R2QPD1"/>
<name>R2QPD1_9ENTE</name>
<reference evidence="2 4" key="1">
    <citation type="submission" date="2013-02" db="EMBL/GenBank/DDBJ databases">
        <title>The Genome Sequence of Enterococcus malodoratus ATCC_43197.</title>
        <authorList>
            <consortium name="The Broad Institute Genome Sequencing Platform"/>
            <consortium name="The Broad Institute Genome Sequencing Center for Infectious Disease"/>
            <person name="Earl A.M."/>
            <person name="Gilmore M.S."/>
            <person name="Lebreton F."/>
            <person name="Walker B."/>
            <person name="Young S.K."/>
            <person name="Zeng Q."/>
            <person name="Gargeya S."/>
            <person name="Fitzgerald M."/>
            <person name="Haas B."/>
            <person name="Abouelleil A."/>
            <person name="Alvarado L."/>
            <person name="Arachchi H.M."/>
            <person name="Berlin A.M."/>
            <person name="Chapman S.B."/>
            <person name="Dewar J."/>
            <person name="Goldberg J."/>
            <person name="Griggs A."/>
            <person name="Gujja S."/>
            <person name="Hansen M."/>
            <person name="Howarth C."/>
            <person name="Imamovic A."/>
            <person name="Larimer J."/>
            <person name="McCowan C."/>
            <person name="Murphy C."/>
            <person name="Neiman D."/>
            <person name="Pearson M."/>
            <person name="Priest M."/>
            <person name="Roberts A."/>
            <person name="Saif S."/>
            <person name="Shea T."/>
            <person name="Sisk P."/>
            <person name="Sykes S."/>
            <person name="Wortman J."/>
            <person name="Nusbaum C."/>
            <person name="Birren B."/>
        </authorList>
    </citation>
    <scope>NUCLEOTIDE SEQUENCE [LARGE SCALE GENOMIC DNA]</scope>
    <source>
        <strain evidence="2 4">ATCC 43197</strain>
    </source>
</reference>
<sequence>MGFSPLKVVFNKVIIKVEIKATIVKISLLDSIINFIFTLFFFKAILKIMRVIKLDIVPKIMINATSSKKVSFVKIVVDPADFINTVSVIQNVSKLLAMTKRNPDKTVSKVFLLSIFT</sequence>
<reference evidence="3 5" key="2">
    <citation type="submission" date="2013-03" db="EMBL/GenBank/DDBJ databases">
        <title>The Genome Sequence of Enterococcus malodoratus ATCC_43197 (PacBio/Illumina hybrid assembly).</title>
        <authorList>
            <consortium name="The Broad Institute Genomics Platform"/>
            <consortium name="The Broad Institute Genome Sequencing Center for Infectious Disease"/>
            <person name="Earl A."/>
            <person name="Russ C."/>
            <person name="Gilmore M."/>
            <person name="Surin D."/>
            <person name="Walker B."/>
            <person name="Young S."/>
            <person name="Zeng Q."/>
            <person name="Gargeya S."/>
            <person name="Fitzgerald M."/>
            <person name="Haas B."/>
            <person name="Abouelleil A."/>
            <person name="Allen A.W."/>
            <person name="Alvarado L."/>
            <person name="Arachchi H.M."/>
            <person name="Berlin A.M."/>
            <person name="Chapman S.B."/>
            <person name="Gainer-Dewar J."/>
            <person name="Goldberg J."/>
            <person name="Griggs A."/>
            <person name="Gujja S."/>
            <person name="Hansen M."/>
            <person name="Howarth C."/>
            <person name="Imamovic A."/>
            <person name="Ireland A."/>
            <person name="Larimer J."/>
            <person name="McCowan C."/>
            <person name="Murphy C."/>
            <person name="Pearson M."/>
            <person name="Poon T.W."/>
            <person name="Priest M."/>
            <person name="Roberts A."/>
            <person name="Saif S."/>
            <person name="Shea T."/>
            <person name="Sisk P."/>
            <person name="Sykes S."/>
            <person name="Wortman J."/>
            <person name="Nusbaum C."/>
            <person name="Birren B."/>
        </authorList>
    </citation>
    <scope>NUCLEOTIDE SEQUENCE [LARGE SCALE GENOMIC DNA]</scope>
    <source>
        <strain evidence="3 5">ATCC 43197</strain>
    </source>
</reference>
<feature type="transmembrane region" description="Helical" evidence="1">
    <location>
        <begin position="26"/>
        <end position="46"/>
    </location>
</feature>
<dbReference type="RefSeq" id="WP_010742382.1">
    <property type="nucleotide sequence ID" value="NZ_KB946251.1"/>
</dbReference>
<dbReference type="EMBL" id="AJAK01000024">
    <property type="protein sequence ID" value="EOH73495.1"/>
    <property type="molecule type" value="Genomic_DNA"/>
</dbReference>
<dbReference type="PATRIC" id="fig|1158601.3.peg.3563"/>
<evidence type="ECO:0000256" key="1">
    <source>
        <dbReference type="SAM" id="Phobius"/>
    </source>
</evidence>
<evidence type="ECO:0000313" key="5">
    <source>
        <dbReference type="Proteomes" id="UP000014148"/>
    </source>
</evidence>